<reference evidence="3 5" key="1">
    <citation type="submission" date="2019-09" db="EMBL/GenBank/DDBJ databases">
        <title>Hydrogenophaga aromatica sp. nov., isolated from a para-xylene-degrading enrichment culture.</title>
        <authorList>
            <person name="Tancsics A."/>
            <person name="Banerjee S."/>
        </authorList>
    </citation>
    <scope>NUCLEOTIDE SEQUENCE [LARGE SCALE GENOMIC DNA]</scope>
    <source>
        <strain evidence="3 5">D2P1</strain>
    </source>
</reference>
<dbReference type="RefSeq" id="WP_177134548.1">
    <property type="nucleotide sequence ID" value="NZ_VYGV01000006.1"/>
</dbReference>
<keyword evidence="5" id="KW-1185">Reference proteome</keyword>
<sequence>MRAAANLLLGSPTPRSRTRAQAPEARAWFLDADWDDPVWVFKPTNALEEAKPVRVDWRFKLPGGQVFVGHRYAALLHSSKQLIALIRSRSLGTGLPQRASTAAGYFNYLRELVRWMDQAGFSRFTDLDATALLQFQRALALRPGTRRPTLAPTTVQKYLYLLTYLYRFRDELDDGLRIDPFPGRSQGDVAGVHDADVRRWPYTPQAVAVALVQGAIDLVKRGATPILQARDVYAEAVGAAKQQGYLTDACTNAATRALRHARVRVPGQPQPILTVGALTQAIDMLYAACFVVISYLVGPRASEILHLQAGCVQRRGGAAAEEITVIVGAIFKRQPEYAGRPHEWVAPPVAATAIAVLEALSAGHRAQSGRPHLWLRRGQTPGATEWQRPCPGTLGIVSTRRMRLLLKRFAVWLGLPQHEGRTWQLSTHQGRKTFARFAALRDGSALFALAQHLGHRERAVTDCGYAGSDYRLNQEIETEILEQSTAAWEHMLAAPGLGGRAGAEIVAKRPHFRGARLKQDLKSYARLLVDAGLVLGVCDWGFCVYREEHSACLGNAAGPNPARREPSTCGRCKNFVVSQQHRAYWVEQVRRHEALLDEPALPLQTLRIVRERLNEARALIHSIDADNPGTGHGPHTAP</sequence>
<dbReference type="GO" id="GO:0003677">
    <property type="term" value="F:DNA binding"/>
    <property type="evidence" value="ECO:0007669"/>
    <property type="project" value="InterPro"/>
</dbReference>
<dbReference type="Gene3D" id="1.10.443.10">
    <property type="entry name" value="Intergrase catalytic core"/>
    <property type="match status" value="1"/>
</dbReference>
<dbReference type="InterPro" id="IPR011010">
    <property type="entry name" value="DNA_brk_join_enz"/>
</dbReference>
<evidence type="ECO:0000256" key="1">
    <source>
        <dbReference type="ARBA" id="ARBA00023172"/>
    </source>
</evidence>
<dbReference type="InterPro" id="IPR013762">
    <property type="entry name" value="Integrase-like_cat_sf"/>
</dbReference>
<dbReference type="EMBL" id="VYGV01000011">
    <property type="protein sequence ID" value="NWF46173.1"/>
    <property type="molecule type" value="Genomic_DNA"/>
</dbReference>
<comment type="caution">
    <text evidence="3">The sequence shown here is derived from an EMBL/GenBank/DDBJ whole genome shotgun (WGS) entry which is preliminary data.</text>
</comment>
<feature type="region of interest" description="Disordered" evidence="2">
    <location>
        <begin position="1"/>
        <end position="20"/>
    </location>
</feature>
<evidence type="ECO:0000313" key="5">
    <source>
        <dbReference type="Proteomes" id="UP000545507"/>
    </source>
</evidence>
<dbReference type="EMBL" id="VYGV01000006">
    <property type="protein sequence ID" value="NWF44928.1"/>
    <property type="molecule type" value="Genomic_DNA"/>
</dbReference>
<proteinExistence type="predicted"/>
<keyword evidence="1" id="KW-0233">DNA recombination</keyword>
<evidence type="ECO:0000313" key="4">
    <source>
        <dbReference type="EMBL" id="NWF46173.1"/>
    </source>
</evidence>
<protein>
    <recommendedName>
        <fullName evidence="6">Integrase</fullName>
    </recommendedName>
</protein>
<dbReference type="SUPFAM" id="SSF56349">
    <property type="entry name" value="DNA breaking-rejoining enzymes"/>
    <property type="match status" value="1"/>
</dbReference>
<dbReference type="GO" id="GO:0006310">
    <property type="term" value="P:DNA recombination"/>
    <property type="evidence" value="ECO:0007669"/>
    <property type="project" value="UniProtKB-KW"/>
</dbReference>
<dbReference type="AlphaFoldDB" id="A0A7Y8GVT9"/>
<evidence type="ECO:0000256" key="2">
    <source>
        <dbReference type="SAM" id="MobiDB-lite"/>
    </source>
</evidence>
<evidence type="ECO:0000313" key="3">
    <source>
        <dbReference type="EMBL" id="NWF44928.1"/>
    </source>
</evidence>
<gene>
    <name evidence="3" type="ORF">F3K02_06640</name>
    <name evidence="4" type="ORF">F3K02_13055</name>
</gene>
<dbReference type="Proteomes" id="UP000545507">
    <property type="component" value="Unassembled WGS sequence"/>
</dbReference>
<organism evidence="3 5">
    <name type="scientific">Hydrogenophaga aromaticivorans</name>
    <dbReference type="NCBI Taxonomy" id="2610898"/>
    <lineage>
        <taxon>Bacteria</taxon>
        <taxon>Pseudomonadati</taxon>
        <taxon>Pseudomonadota</taxon>
        <taxon>Betaproteobacteria</taxon>
        <taxon>Burkholderiales</taxon>
        <taxon>Comamonadaceae</taxon>
        <taxon>Hydrogenophaga</taxon>
    </lineage>
</organism>
<dbReference type="GO" id="GO:0015074">
    <property type="term" value="P:DNA integration"/>
    <property type="evidence" value="ECO:0007669"/>
    <property type="project" value="InterPro"/>
</dbReference>
<accession>A0A7Y8GVT9</accession>
<name>A0A7Y8GVT9_9BURK</name>
<evidence type="ECO:0008006" key="6">
    <source>
        <dbReference type="Google" id="ProtNLM"/>
    </source>
</evidence>